<dbReference type="SMART" id="SM00448">
    <property type="entry name" value="REC"/>
    <property type="match status" value="1"/>
</dbReference>
<feature type="domain" description="Response regulatory" evidence="3">
    <location>
        <begin position="4"/>
        <end position="117"/>
    </location>
</feature>
<dbReference type="GO" id="GO:0000160">
    <property type="term" value="P:phosphorelay signal transduction system"/>
    <property type="evidence" value="ECO:0007669"/>
    <property type="project" value="InterPro"/>
</dbReference>
<dbReference type="PANTHER" id="PTHR44591:SF3">
    <property type="entry name" value="RESPONSE REGULATORY DOMAIN-CONTAINING PROTEIN"/>
    <property type="match status" value="1"/>
</dbReference>
<name>A0A4R0NVR8_9SPHI</name>
<evidence type="ECO:0000313" key="4">
    <source>
        <dbReference type="EMBL" id="TCD05601.1"/>
    </source>
</evidence>
<dbReference type="Pfam" id="PF00072">
    <property type="entry name" value="Response_reg"/>
    <property type="match status" value="1"/>
</dbReference>
<organism evidence="4 5">
    <name type="scientific">Pedobacter frigidisoli</name>
    <dbReference type="NCBI Taxonomy" id="2530455"/>
    <lineage>
        <taxon>Bacteria</taxon>
        <taxon>Pseudomonadati</taxon>
        <taxon>Bacteroidota</taxon>
        <taxon>Sphingobacteriia</taxon>
        <taxon>Sphingobacteriales</taxon>
        <taxon>Sphingobacteriaceae</taxon>
        <taxon>Pedobacter</taxon>
    </lineage>
</organism>
<dbReference type="InterPro" id="IPR050595">
    <property type="entry name" value="Bact_response_regulator"/>
</dbReference>
<dbReference type="InterPro" id="IPR011006">
    <property type="entry name" value="CheY-like_superfamily"/>
</dbReference>
<evidence type="ECO:0000313" key="5">
    <source>
        <dbReference type="Proteomes" id="UP000291485"/>
    </source>
</evidence>
<accession>A0A4R0NVR8</accession>
<dbReference type="Gene3D" id="3.40.50.2300">
    <property type="match status" value="1"/>
</dbReference>
<dbReference type="PANTHER" id="PTHR44591">
    <property type="entry name" value="STRESS RESPONSE REGULATOR PROTEIN 1"/>
    <property type="match status" value="1"/>
</dbReference>
<evidence type="ECO:0000256" key="2">
    <source>
        <dbReference type="PROSITE-ProRule" id="PRU00169"/>
    </source>
</evidence>
<sequence>MPKKILIIDDDADLLEAVSFLIEEAGYTTLLSVDGEIVSKLEEINPDLILIDQNLGSEDGTKLCKAIKENPQTNHFSVLILSGDENILELISACQANGFIKKPFVVKDLIMAIENHTNMA</sequence>
<dbReference type="PROSITE" id="PS50110">
    <property type="entry name" value="RESPONSE_REGULATORY"/>
    <property type="match status" value="1"/>
</dbReference>
<dbReference type="RefSeq" id="WP_131560669.1">
    <property type="nucleotide sequence ID" value="NZ_SJSN01000013.1"/>
</dbReference>
<keyword evidence="5" id="KW-1185">Reference proteome</keyword>
<dbReference type="InterPro" id="IPR001789">
    <property type="entry name" value="Sig_transdc_resp-reg_receiver"/>
</dbReference>
<proteinExistence type="predicted"/>
<comment type="caution">
    <text evidence="4">The sequence shown here is derived from an EMBL/GenBank/DDBJ whole genome shotgun (WGS) entry which is preliminary data.</text>
</comment>
<gene>
    <name evidence="4" type="ORF">EZ449_16045</name>
</gene>
<feature type="modified residue" description="4-aspartylphosphate" evidence="2">
    <location>
        <position position="52"/>
    </location>
</feature>
<dbReference type="AlphaFoldDB" id="A0A4R0NVR8"/>
<dbReference type="Proteomes" id="UP000291485">
    <property type="component" value="Unassembled WGS sequence"/>
</dbReference>
<dbReference type="SUPFAM" id="SSF52172">
    <property type="entry name" value="CheY-like"/>
    <property type="match status" value="1"/>
</dbReference>
<reference evidence="4 5" key="1">
    <citation type="submission" date="2019-02" db="EMBL/GenBank/DDBJ databases">
        <title>Pedobacter sp. RP-3-11 sp. nov., isolated from Arctic soil.</title>
        <authorList>
            <person name="Dahal R.H."/>
        </authorList>
    </citation>
    <scope>NUCLEOTIDE SEQUENCE [LARGE SCALE GENOMIC DNA]</scope>
    <source>
        <strain evidence="4 5">RP-3-11</strain>
    </source>
</reference>
<keyword evidence="1 2" id="KW-0597">Phosphoprotein</keyword>
<evidence type="ECO:0000259" key="3">
    <source>
        <dbReference type="PROSITE" id="PS50110"/>
    </source>
</evidence>
<dbReference type="OrthoDB" id="710898at2"/>
<evidence type="ECO:0000256" key="1">
    <source>
        <dbReference type="ARBA" id="ARBA00022553"/>
    </source>
</evidence>
<dbReference type="EMBL" id="SJSN01000013">
    <property type="protein sequence ID" value="TCD05601.1"/>
    <property type="molecule type" value="Genomic_DNA"/>
</dbReference>
<protein>
    <submittedName>
        <fullName evidence="4">Response regulator</fullName>
    </submittedName>
</protein>